<dbReference type="AlphaFoldDB" id="A0AAD8EDL1"/>
<feature type="non-terminal residue" evidence="1">
    <location>
        <position position="1"/>
    </location>
</feature>
<evidence type="ECO:0000313" key="1">
    <source>
        <dbReference type="EMBL" id="KAJ9586423.1"/>
    </source>
</evidence>
<name>A0AAD8EDL1_DIPPU</name>
<reference evidence="1" key="1">
    <citation type="journal article" date="2023" name="IScience">
        <title>Live-bearing cockroach genome reveals convergent evolutionary mechanisms linked to viviparity in insects and beyond.</title>
        <authorList>
            <person name="Fouks B."/>
            <person name="Harrison M.C."/>
            <person name="Mikhailova A.A."/>
            <person name="Marchal E."/>
            <person name="English S."/>
            <person name="Carruthers M."/>
            <person name="Jennings E.C."/>
            <person name="Chiamaka E.L."/>
            <person name="Frigard R.A."/>
            <person name="Pippel M."/>
            <person name="Attardo G.M."/>
            <person name="Benoit J.B."/>
            <person name="Bornberg-Bauer E."/>
            <person name="Tobe S.S."/>
        </authorList>
    </citation>
    <scope>NUCLEOTIDE SEQUENCE</scope>
    <source>
        <strain evidence="1">Stay&amp;Tobe</strain>
    </source>
</reference>
<sequence>NNPILLDEVNSIMQKLQNSESNSDAIPKFAPCFTPYKTNLEILLMARHKDCAIASGPVLKQDFTRMSMEYLIKPKSYLAMAQDNGVKISIQENSAQTKTEVVMSARKKRFDRGANKIYQIADKNKNILDYDSSENQLSDSNVETSTMKVRKRKNKKLNHACNSKNFDSSENHISDSVVESSTMKVKKRKNGKLDNVRRRKKFESSENELSISDAETRTLKLRKEKNEKLDNVCKSKVFDSSENQPSDPDMEVRIKKLKKRKLESFDSPEKEAGYISPDNSDYFKGLHPLTKAMLLKHIKQNNVKLDDMLDEKSTQLETSECCKTSSISAHSRSHSQSKRTEFSSLTSCVNSPTFSVNNTTNKIHEMPLTENESNITIYISNSEYWIFDAAAKRMSSEDFESNVMMQFPTSFQWLLKECARILYMTVQELYSEVLKIELMLQKDIHNFGKKKKKKKK</sequence>
<comment type="caution">
    <text evidence="1">The sequence shown here is derived from an EMBL/GenBank/DDBJ whole genome shotgun (WGS) entry which is preliminary data.</text>
</comment>
<reference evidence="1" key="2">
    <citation type="submission" date="2023-05" db="EMBL/GenBank/DDBJ databases">
        <authorList>
            <person name="Fouks B."/>
        </authorList>
    </citation>
    <scope>NUCLEOTIDE SEQUENCE</scope>
    <source>
        <strain evidence="1">Stay&amp;Tobe</strain>
        <tissue evidence="1">Testes</tissue>
    </source>
</reference>
<dbReference type="Proteomes" id="UP001233999">
    <property type="component" value="Unassembled WGS sequence"/>
</dbReference>
<keyword evidence="2" id="KW-1185">Reference proteome</keyword>
<protein>
    <submittedName>
        <fullName evidence="1">Uncharacterized protein</fullName>
    </submittedName>
</protein>
<dbReference type="EMBL" id="JASPKZ010007161">
    <property type="protein sequence ID" value="KAJ9586423.1"/>
    <property type="molecule type" value="Genomic_DNA"/>
</dbReference>
<proteinExistence type="predicted"/>
<gene>
    <name evidence="1" type="ORF">L9F63_019938</name>
</gene>
<evidence type="ECO:0000313" key="2">
    <source>
        <dbReference type="Proteomes" id="UP001233999"/>
    </source>
</evidence>
<organism evidence="1 2">
    <name type="scientific">Diploptera punctata</name>
    <name type="common">Pacific beetle cockroach</name>
    <dbReference type="NCBI Taxonomy" id="6984"/>
    <lineage>
        <taxon>Eukaryota</taxon>
        <taxon>Metazoa</taxon>
        <taxon>Ecdysozoa</taxon>
        <taxon>Arthropoda</taxon>
        <taxon>Hexapoda</taxon>
        <taxon>Insecta</taxon>
        <taxon>Pterygota</taxon>
        <taxon>Neoptera</taxon>
        <taxon>Polyneoptera</taxon>
        <taxon>Dictyoptera</taxon>
        <taxon>Blattodea</taxon>
        <taxon>Blaberoidea</taxon>
        <taxon>Blaberidae</taxon>
        <taxon>Diplopterinae</taxon>
        <taxon>Diploptera</taxon>
    </lineage>
</organism>
<accession>A0AAD8EDL1</accession>